<reference evidence="1" key="1">
    <citation type="journal article" date="2015" name="Genome Biol. Evol.">
        <title>Organellar Genomes of White Spruce (Picea glauca): Assembly and Annotation.</title>
        <authorList>
            <person name="Jackman S.D."/>
            <person name="Warren R.L."/>
            <person name="Gibb E.A."/>
            <person name="Vandervalk B.P."/>
            <person name="Mohamadi H."/>
            <person name="Chu J."/>
            <person name="Raymond A."/>
            <person name="Pleasance S."/>
            <person name="Coope R."/>
            <person name="Wildung M.R."/>
            <person name="Ritland C.E."/>
            <person name="Bousquet J."/>
            <person name="Jones S.J."/>
            <person name="Bohlmann J."/>
            <person name="Birol I."/>
        </authorList>
    </citation>
    <scope>NUCLEOTIDE SEQUENCE [LARGE SCALE GENOMIC DNA]</scope>
    <source>
        <tissue evidence="1">Flushing bud</tissue>
    </source>
</reference>
<evidence type="ECO:0000313" key="1">
    <source>
        <dbReference type="EMBL" id="KUM47120.1"/>
    </source>
</evidence>
<comment type="caution">
    <text evidence="1">The sequence shown here is derived from an EMBL/GenBank/DDBJ whole genome shotgun (WGS) entry which is preliminary data.</text>
</comment>
<dbReference type="EMBL" id="LKAM01000008">
    <property type="protein sequence ID" value="KUM47120.1"/>
    <property type="molecule type" value="Genomic_DNA"/>
</dbReference>
<protein>
    <submittedName>
        <fullName evidence="1">Uncharacterized protein</fullName>
    </submittedName>
</protein>
<accession>A0A117NGP5</accession>
<geneLocation type="mitochondrion" evidence="1"/>
<organism evidence="1">
    <name type="scientific">Picea glauca</name>
    <name type="common">White spruce</name>
    <name type="synonym">Pinus glauca</name>
    <dbReference type="NCBI Taxonomy" id="3330"/>
    <lineage>
        <taxon>Eukaryota</taxon>
        <taxon>Viridiplantae</taxon>
        <taxon>Streptophyta</taxon>
        <taxon>Embryophyta</taxon>
        <taxon>Tracheophyta</taxon>
        <taxon>Spermatophyta</taxon>
        <taxon>Pinopsida</taxon>
        <taxon>Pinidae</taxon>
        <taxon>Conifers I</taxon>
        <taxon>Pinales</taxon>
        <taxon>Pinaceae</taxon>
        <taxon>Picea</taxon>
    </lineage>
</organism>
<keyword evidence="1" id="KW-0496">Mitochondrion</keyword>
<proteinExistence type="predicted"/>
<gene>
    <name evidence="1" type="ORF">ABT39_MTgene6126</name>
</gene>
<sequence>MNLPNRCGDSVDVTISNEPTRVNSASGCEQDDVVSPKRMRASMIGSVKTHRIKLIGSSGHQTHRIGSSNS</sequence>
<name>A0A117NGP5_PICGL</name>
<dbReference type="AlphaFoldDB" id="A0A117NGP5"/>